<dbReference type="FunFam" id="3.30.1180.20:FF:000001">
    <property type="entry name" value="Dihydroxyacetone kinase 1"/>
    <property type="match status" value="1"/>
</dbReference>
<feature type="compositionally biased region" description="Basic and acidic residues" evidence="13">
    <location>
        <begin position="372"/>
        <end position="383"/>
    </location>
</feature>
<dbReference type="InterPro" id="IPR050861">
    <property type="entry name" value="Dihydroxyacetone_Kinase"/>
</dbReference>
<organism evidence="16 17">
    <name type="scientific">Dactylonectria macrodidyma</name>
    <dbReference type="NCBI Taxonomy" id="307937"/>
    <lineage>
        <taxon>Eukaryota</taxon>
        <taxon>Fungi</taxon>
        <taxon>Dikarya</taxon>
        <taxon>Ascomycota</taxon>
        <taxon>Pezizomycotina</taxon>
        <taxon>Sordariomycetes</taxon>
        <taxon>Hypocreomycetidae</taxon>
        <taxon>Hypocreales</taxon>
        <taxon>Nectriaceae</taxon>
        <taxon>Dactylonectria</taxon>
    </lineage>
</organism>
<feature type="region of interest" description="Disordered" evidence="13">
    <location>
        <begin position="362"/>
        <end position="387"/>
    </location>
</feature>
<dbReference type="PANTHER" id="PTHR28629:SF4">
    <property type="entry name" value="TRIOKINASE_FMN CYCLASE"/>
    <property type="match status" value="1"/>
</dbReference>
<comment type="function">
    <text evidence="1">Catalyzes both the phosphorylation of dihydroxyacetone and of glyceraldehyde.</text>
</comment>
<evidence type="ECO:0000256" key="2">
    <source>
        <dbReference type="ARBA" id="ARBA00004778"/>
    </source>
</evidence>
<reference evidence="16" key="1">
    <citation type="journal article" date="2021" name="Nat. Commun.">
        <title>Genetic determinants of endophytism in the Arabidopsis root mycobiome.</title>
        <authorList>
            <person name="Mesny F."/>
            <person name="Miyauchi S."/>
            <person name="Thiergart T."/>
            <person name="Pickel B."/>
            <person name="Atanasova L."/>
            <person name="Karlsson M."/>
            <person name="Huettel B."/>
            <person name="Barry K.W."/>
            <person name="Haridas S."/>
            <person name="Chen C."/>
            <person name="Bauer D."/>
            <person name="Andreopoulos W."/>
            <person name="Pangilinan J."/>
            <person name="LaButti K."/>
            <person name="Riley R."/>
            <person name="Lipzen A."/>
            <person name="Clum A."/>
            <person name="Drula E."/>
            <person name="Henrissat B."/>
            <person name="Kohler A."/>
            <person name="Grigoriev I.V."/>
            <person name="Martin F.M."/>
            <person name="Hacquard S."/>
        </authorList>
    </citation>
    <scope>NUCLEOTIDE SEQUENCE</scope>
    <source>
        <strain evidence="16">MPI-CAGE-AT-0147</strain>
    </source>
</reference>
<evidence type="ECO:0000256" key="3">
    <source>
        <dbReference type="ARBA" id="ARBA00008757"/>
    </source>
</evidence>
<accession>A0A9P9IP36</accession>
<dbReference type="Pfam" id="PF02734">
    <property type="entry name" value="Dak2"/>
    <property type="match status" value="1"/>
</dbReference>
<dbReference type="GO" id="GO:0005524">
    <property type="term" value="F:ATP binding"/>
    <property type="evidence" value="ECO:0007669"/>
    <property type="project" value="UniProtKB-KW"/>
</dbReference>
<comment type="catalytic activity">
    <reaction evidence="9">
        <text>D-glyceraldehyde + ATP = D-glyceraldehyde 3-phosphate + ADP + H(+)</text>
        <dbReference type="Rhea" id="RHEA:13941"/>
        <dbReference type="ChEBI" id="CHEBI:15378"/>
        <dbReference type="ChEBI" id="CHEBI:17378"/>
        <dbReference type="ChEBI" id="CHEBI:30616"/>
        <dbReference type="ChEBI" id="CHEBI:59776"/>
        <dbReference type="ChEBI" id="CHEBI:456216"/>
        <dbReference type="EC" id="2.7.1.28"/>
    </reaction>
</comment>
<evidence type="ECO:0000259" key="14">
    <source>
        <dbReference type="PROSITE" id="PS51480"/>
    </source>
</evidence>
<dbReference type="EMBL" id="JAGMUV010000019">
    <property type="protein sequence ID" value="KAH7127381.1"/>
    <property type="molecule type" value="Genomic_DNA"/>
</dbReference>
<dbReference type="OrthoDB" id="1724672at2759"/>
<name>A0A9P9IP36_9HYPO</name>
<dbReference type="AlphaFoldDB" id="A0A9P9IP36"/>
<keyword evidence="4" id="KW-0808">Transferase</keyword>
<evidence type="ECO:0000256" key="13">
    <source>
        <dbReference type="SAM" id="MobiDB-lite"/>
    </source>
</evidence>
<dbReference type="GO" id="GO:0050354">
    <property type="term" value="F:triokinase activity"/>
    <property type="evidence" value="ECO:0007669"/>
    <property type="project" value="UniProtKB-EC"/>
</dbReference>
<evidence type="ECO:0000256" key="7">
    <source>
        <dbReference type="ARBA" id="ARBA00022798"/>
    </source>
</evidence>
<proteinExistence type="inferred from homology"/>
<dbReference type="InterPro" id="IPR012734">
    <property type="entry name" value="DhaK_ATP"/>
</dbReference>
<dbReference type="GO" id="GO:0019563">
    <property type="term" value="P:glycerol catabolic process"/>
    <property type="evidence" value="ECO:0007669"/>
    <property type="project" value="TreeGrafter"/>
</dbReference>
<evidence type="ECO:0000256" key="4">
    <source>
        <dbReference type="ARBA" id="ARBA00022679"/>
    </source>
</evidence>
<dbReference type="FunFam" id="3.40.50.10440:FF:000001">
    <property type="entry name" value="Dihydroxyacetone kinase, DhaK subunit"/>
    <property type="match status" value="1"/>
</dbReference>
<comment type="caution">
    <text evidence="16">The sequence shown here is derived from an EMBL/GenBank/DDBJ whole genome shotgun (WGS) entry which is preliminary data.</text>
</comment>
<sequence>MSERNLSIVLDSETALWSALDGFVALHPSLQHNEEHRVIYRNSSDKKSRVTLISGGGSGHEPAHVGYVGHGMLDAAVCGAVFASPNALQIEGGLKLIESPRGILVIVKNYTGDKLNFSLAADRFRFTSRTPIRLVIVSDDVSIGRTRSGLVGRRGLAGTVLVHKVAGAASVAGLSLDEVADVAEFATKNMGTIGVGLDSCSMPGQAPKSRLQPDELEIGIGIHNEPGSKRVQPRPSLSVLVKEMMLALLDTTDAERNYIENSPRPDEHDVVLLVNNLGSLSQLEMAAATGEVVSQLKSDYAIKPSRMYCGTFLSALNGPGFSITLLSLPKNQPLSGQVLQWLDAPTDALGWTSSISTAAWNDSSAKAGTSEPVHETTQEKKPLDGPSVPCNAETFTHIVKSVHASLVAAEPEITRMDTILGDGDCGTTLLSGSASVVAAIEDGTFNSGSLSQGIMDLANVLCRSMGGTSGALYSVFFTGLASAISSSCELRGAFEFRDLADAAKAALNSLQSVTAAREGDRTMMDALIPFVNTLSSANGTTLERLDQAVAAADAGCQLTRDIQGKFGRSTYVGAEEGGSVGRGIPDPGACGVFSIVTGIRDALKGPSN</sequence>
<dbReference type="FunFam" id="1.25.40.340:FF:000002">
    <property type="entry name" value="Dihydroxyacetone kinase, L subunit"/>
    <property type="match status" value="1"/>
</dbReference>
<comment type="similarity">
    <text evidence="3">Belongs to the dihydroxyacetone kinase (DAK) family.</text>
</comment>
<evidence type="ECO:0000256" key="10">
    <source>
        <dbReference type="ARBA" id="ARBA00048898"/>
    </source>
</evidence>
<feature type="domain" description="DhaK" evidence="15">
    <location>
        <begin position="11"/>
        <end position="351"/>
    </location>
</feature>
<evidence type="ECO:0000259" key="15">
    <source>
        <dbReference type="PROSITE" id="PS51481"/>
    </source>
</evidence>
<feature type="binding site" evidence="12">
    <location>
        <position position="113"/>
    </location>
    <ligand>
        <name>substrate</name>
    </ligand>
</feature>
<dbReference type="SUPFAM" id="SSF101473">
    <property type="entry name" value="DhaL-like"/>
    <property type="match status" value="1"/>
</dbReference>
<dbReference type="SUPFAM" id="SSF82549">
    <property type="entry name" value="DAK1/DegV-like"/>
    <property type="match status" value="1"/>
</dbReference>
<keyword evidence="5" id="KW-0547">Nucleotide-binding</keyword>
<dbReference type="SMART" id="SM01120">
    <property type="entry name" value="Dak2"/>
    <property type="match status" value="1"/>
</dbReference>
<feature type="binding site" evidence="12">
    <location>
        <position position="108"/>
    </location>
    <ligand>
        <name>substrate</name>
    </ligand>
</feature>
<keyword evidence="17" id="KW-1185">Reference proteome</keyword>
<feature type="domain" description="DhaL" evidence="14">
    <location>
        <begin position="393"/>
        <end position="601"/>
    </location>
</feature>
<evidence type="ECO:0000256" key="11">
    <source>
        <dbReference type="PIRSR" id="PIRSR612734-1"/>
    </source>
</evidence>
<evidence type="ECO:0000256" key="6">
    <source>
        <dbReference type="ARBA" id="ARBA00022777"/>
    </source>
</evidence>
<dbReference type="Proteomes" id="UP000738349">
    <property type="component" value="Unassembled WGS sequence"/>
</dbReference>
<evidence type="ECO:0000256" key="9">
    <source>
        <dbReference type="ARBA" id="ARBA00047974"/>
    </source>
</evidence>
<dbReference type="InterPro" id="IPR004007">
    <property type="entry name" value="DhaL_dom"/>
</dbReference>
<evidence type="ECO:0000256" key="1">
    <source>
        <dbReference type="ARBA" id="ARBA00003264"/>
    </source>
</evidence>
<dbReference type="Gene3D" id="1.25.40.340">
    <property type="match status" value="1"/>
</dbReference>
<dbReference type="NCBIfam" id="TIGR02361">
    <property type="entry name" value="dak_ATP"/>
    <property type="match status" value="1"/>
</dbReference>
<dbReference type="PANTHER" id="PTHR28629">
    <property type="entry name" value="TRIOKINASE/FMN CYCLASE"/>
    <property type="match status" value="1"/>
</dbReference>
<dbReference type="Gene3D" id="3.30.1180.20">
    <property type="entry name" value="Dihydroxyacetone kinase, domain 2"/>
    <property type="match status" value="1"/>
</dbReference>
<evidence type="ECO:0000256" key="8">
    <source>
        <dbReference type="ARBA" id="ARBA00022840"/>
    </source>
</evidence>
<comment type="catalytic activity">
    <reaction evidence="10">
        <text>dihydroxyacetone + ATP = dihydroxyacetone phosphate + ADP + H(+)</text>
        <dbReference type="Rhea" id="RHEA:15773"/>
        <dbReference type="ChEBI" id="CHEBI:15378"/>
        <dbReference type="ChEBI" id="CHEBI:16016"/>
        <dbReference type="ChEBI" id="CHEBI:30616"/>
        <dbReference type="ChEBI" id="CHEBI:57642"/>
        <dbReference type="ChEBI" id="CHEBI:456216"/>
        <dbReference type="EC" id="2.7.1.29"/>
    </reaction>
</comment>
<dbReference type="GO" id="GO:0005829">
    <property type="term" value="C:cytosol"/>
    <property type="evidence" value="ECO:0007669"/>
    <property type="project" value="TreeGrafter"/>
</dbReference>
<feature type="binding site" evidence="12">
    <location>
        <begin position="57"/>
        <end position="60"/>
    </location>
    <ligand>
        <name>substrate</name>
    </ligand>
</feature>
<dbReference type="PROSITE" id="PS51480">
    <property type="entry name" value="DHAL"/>
    <property type="match status" value="1"/>
</dbReference>
<evidence type="ECO:0000313" key="16">
    <source>
        <dbReference type="EMBL" id="KAH7127381.1"/>
    </source>
</evidence>
<dbReference type="InterPro" id="IPR004006">
    <property type="entry name" value="DhaK_dom"/>
</dbReference>
<evidence type="ECO:0000313" key="17">
    <source>
        <dbReference type="Proteomes" id="UP000738349"/>
    </source>
</evidence>
<gene>
    <name evidence="16" type="ORF">EDB81DRAFT_951013</name>
</gene>
<protein>
    <submittedName>
        <fullName evidence="16">Dihydroxyacetone kinase Dak1</fullName>
    </submittedName>
</protein>
<comment type="pathway">
    <text evidence="2">Polyol metabolism; glycerol fermentation; glycerone phosphate from glycerol (oxidative route): step 2/2.</text>
</comment>
<evidence type="ECO:0000256" key="12">
    <source>
        <dbReference type="PIRSR" id="PIRSR612734-2"/>
    </source>
</evidence>
<evidence type="ECO:0000256" key="5">
    <source>
        <dbReference type="ARBA" id="ARBA00022741"/>
    </source>
</evidence>
<dbReference type="PROSITE" id="PS51481">
    <property type="entry name" value="DHAK"/>
    <property type="match status" value="1"/>
</dbReference>
<dbReference type="Pfam" id="PF02733">
    <property type="entry name" value="Dak1"/>
    <property type="match status" value="1"/>
</dbReference>
<keyword evidence="8" id="KW-0067">ATP-binding</keyword>
<dbReference type="Gene3D" id="3.40.50.10440">
    <property type="entry name" value="Dihydroxyacetone kinase, domain 1"/>
    <property type="match status" value="1"/>
</dbReference>
<keyword evidence="6 16" id="KW-0418">Kinase</keyword>
<keyword evidence="7" id="KW-0319">Glycerol metabolism</keyword>
<dbReference type="GO" id="GO:0004371">
    <property type="term" value="F:glycerone kinase activity"/>
    <property type="evidence" value="ECO:0007669"/>
    <property type="project" value="UniProtKB-EC"/>
</dbReference>
<dbReference type="InterPro" id="IPR036117">
    <property type="entry name" value="DhaL_dom_sf"/>
</dbReference>
<feature type="active site" description="Tele-hemiaminal-histidine intermediate" evidence="11">
    <location>
        <position position="223"/>
    </location>
</feature>